<comment type="similarity">
    <text evidence="1">Belongs to the leucine-binding protein family.</text>
</comment>
<keyword evidence="7" id="KW-1185">Reference proteome</keyword>
<evidence type="ECO:0000256" key="4">
    <source>
        <dbReference type="SAM" id="SignalP"/>
    </source>
</evidence>
<evidence type="ECO:0000313" key="6">
    <source>
        <dbReference type="EMBL" id="PUZ29332.1"/>
    </source>
</evidence>
<dbReference type="InterPro" id="IPR028082">
    <property type="entry name" value="Peripla_BP_I"/>
</dbReference>
<evidence type="ECO:0000259" key="5">
    <source>
        <dbReference type="Pfam" id="PF13458"/>
    </source>
</evidence>
<comment type="caution">
    <text evidence="6">The sequence shown here is derived from an EMBL/GenBank/DDBJ whole genome shotgun (WGS) entry which is preliminary data.</text>
</comment>
<feature type="region of interest" description="Disordered" evidence="3">
    <location>
        <begin position="28"/>
        <end position="47"/>
    </location>
</feature>
<dbReference type="Gene3D" id="3.40.50.2300">
    <property type="match status" value="2"/>
</dbReference>
<dbReference type="SUPFAM" id="SSF53822">
    <property type="entry name" value="Periplasmic binding protein-like I"/>
    <property type="match status" value="1"/>
</dbReference>
<feature type="domain" description="Leucine-binding protein" evidence="5">
    <location>
        <begin position="108"/>
        <end position="379"/>
    </location>
</feature>
<dbReference type="AlphaFoldDB" id="A0A2T7BNU0"/>
<evidence type="ECO:0000256" key="3">
    <source>
        <dbReference type="SAM" id="MobiDB-lite"/>
    </source>
</evidence>
<protein>
    <recommendedName>
        <fullName evidence="5">Leucine-binding protein domain-containing protein</fullName>
    </recommendedName>
</protein>
<evidence type="ECO:0000256" key="1">
    <source>
        <dbReference type="ARBA" id="ARBA00010062"/>
    </source>
</evidence>
<dbReference type="Proteomes" id="UP000244450">
    <property type="component" value="Unassembled WGS sequence"/>
</dbReference>
<proteinExistence type="inferred from homology"/>
<sequence>MIQMKKVWLPVTIACALLVYACSSAKKTTTPSPVTAVPAKPAAPKEEARKPAVKAPFNVPAFARDERKPAYNVAVFAPFYTDSAFAGAADLPAGKSLPRYTLPGLEFYEGVQLAADSLLMHGIPLKLFVYDTKSRQGVNSLVRNGSLDSMDLIIGALNAPELKDLSEFARSKEINLLSATYPNDAGISNNPFLLLANSTLRTHCEALQNFAQKGFATRNVLVFHRNTALENKLAADFKTAYTNMDYDKKSRIRDVVFEENMTDQQLESFLLTDRPNVCIVTALDEAGAKAVLRKLATKADAYPLHIFGMPTWDVMKFKEPEFRSLQIYYSTPYFNEKNDTYSRYLVDYFRRVYKSRPSDMAFKGFELTYYFGTLLHDQGVYFTPEVNQSAKLYTNYNFQPVYAHDGDATPAYFENKNIYIVQKSDSTADVRVSAN</sequence>
<feature type="compositionally biased region" description="Low complexity" evidence="3">
    <location>
        <begin position="28"/>
        <end position="42"/>
    </location>
</feature>
<gene>
    <name evidence="6" type="ORF">DCC81_07685</name>
</gene>
<organism evidence="6 7">
    <name type="scientific">Chitinophaga parva</name>
    <dbReference type="NCBI Taxonomy" id="2169414"/>
    <lineage>
        <taxon>Bacteria</taxon>
        <taxon>Pseudomonadati</taxon>
        <taxon>Bacteroidota</taxon>
        <taxon>Chitinophagia</taxon>
        <taxon>Chitinophagales</taxon>
        <taxon>Chitinophagaceae</taxon>
        <taxon>Chitinophaga</taxon>
    </lineage>
</organism>
<reference evidence="6 7" key="1">
    <citation type="submission" date="2018-04" db="EMBL/GenBank/DDBJ databases">
        <title>Chitinophaga fuyangensis sp. nov., isolated from soil in a chemical factory.</title>
        <authorList>
            <person name="Chen K."/>
        </authorList>
    </citation>
    <scope>NUCLEOTIDE SEQUENCE [LARGE SCALE GENOMIC DNA]</scope>
    <source>
        <strain evidence="6 7">LY-1</strain>
    </source>
</reference>
<dbReference type="InterPro" id="IPR028081">
    <property type="entry name" value="Leu-bd"/>
</dbReference>
<evidence type="ECO:0000256" key="2">
    <source>
        <dbReference type="ARBA" id="ARBA00022729"/>
    </source>
</evidence>
<keyword evidence="2 4" id="KW-0732">Signal</keyword>
<feature type="chain" id="PRO_5015531011" description="Leucine-binding protein domain-containing protein" evidence="4">
    <location>
        <begin position="22"/>
        <end position="435"/>
    </location>
</feature>
<feature type="signal peptide" evidence="4">
    <location>
        <begin position="1"/>
        <end position="21"/>
    </location>
</feature>
<dbReference type="Pfam" id="PF13458">
    <property type="entry name" value="Peripla_BP_6"/>
    <property type="match status" value="1"/>
</dbReference>
<evidence type="ECO:0000313" key="7">
    <source>
        <dbReference type="Proteomes" id="UP000244450"/>
    </source>
</evidence>
<accession>A0A2T7BNU0</accession>
<dbReference type="CDD" id="cd06268">
    <property type="entry name" value="PBP1_ABC_transporter_LIVBP-like"/>
    <property type="match status" value="1"/>
</dbReference>
<dbReference type="EMBL" id="QCYK01000001">
    <property type="protein sequence ID" value="PUZ29332.1"/>
    <property type="molecule type" value="Genomic_DNA"/>
</dbReference>
<name>A0A2T7BNU0_9BACT</name>
<dbReference type="PROSITE" id="PS51257">
    <property type="entry name" value="PROKAR_LIPOPROTEIN"/>
    <property type="match status" value="1"/>
</dbReference>